<reference evidence="1 2" key="1">
    <citation type="journal article" date="2015" name="Proc. Natl. Acad. Sci. U.S.A.">
        <title>The resurrection genome of Boea hygrometrica: A blueprint for survival of dehydration.</title>
        <authorList>
            <person name="Xiao L."/>
            <person name="Yang G."/>
            <person name="Zhang L."/>
            <person name="Yang X."/>
            <person name="Zhao S."/>
            <person name="Ji Z."/>
            <person name="Zhou Q."/>
            <person name="Hu M."/>
            <person name="Wang Y."/>
            <person name="Chen M."/>
            <person name="Xu Y."/>
            <person name="Jin H."/>
            <person name="Xiao X."/>
            <person name="Hu G."/>
            <person name="Bao F."/>
            <person name="Hu Y."/>
            <person name="Wan P."/>
            <person name="Li L."/>
            <person name="Deng X."/>
            <person name="Kuang T."/>
            <person name="Xiang C."/>
            <person name="Zhu J.K."/>
            <person name="Oliver M.J."/>
            <person name="He Y."/>
        </authorList>
    </citation>
    <scope>NUCLEOTIDE SEQUENCE [LARGE SCALE GENOMIC DNA]</scope>
    <source>
        <strain evidence="2">cv. XS01</strain>
    </source>
</reference>
<sequence>MGPTSRLLRSPRNLKRVMWIEQPVCSTPFFGCWSLILSSLVPKLSMKLRYGIAPKGKFFVADEGGVSMAPFFALTLQEESANWG</sequence>
<proteinExistence type="predicted"/>
<evidence type="ECO:0000313" key="2">
    <source>
        <dbReference type="Proteomes" id="UP000250235"/>
    </source>
</evidence>
<dbReference type="EMBL" id="KV191462">
    <property type="protein sequence ID" value="KZT75793.1"/>
    <property type="molecule type" value="Genomic_DNA"/>
</dbReference>
<accession>A0A2Z6ZYA5</accession>
<dbReference type="GO" id="GO:0032259">
    <property type="term" value="P:methylation"/>
    <property type="evidence" value="ECO:0007669"/>
    <property type="project" value="UniProtKB-KW"/>
</dbReference>
<organism evidence="1 2">
    <name type="scientific">Dorcoceras hygrometricum</name>
    <dbReference type="NCBI Taxonomy" id="472368"/>
    <lineage>
        <taxon>Eukaryota</taxon>
        <taxon>Viridiplantae</taxon>
        <taxon>Streptophyta</taxon>
        <taxon>Embryophyta</taxon>
        <taxon>Tracheophyta</taxon>
        <taxon>Spermatophyta</taxon>
        <taxon>Magnoliopsida</taxon>
        <taxon>eudicotyledons</taxon>
        <taxon>Gunneridae</taxon>
        <taxon>Pentapetalae</taxon>
        <taxon>asterids</taxon>
        <taxon>lamiids</taxon>
        <taxon>Lamiales</taxon>
        <taxon>Gesneriaceae</taxon>
        <taxon>Didymocarpoideae</taxon>
        <taxon>Trichosporeae</taxon>
        <taxon>Loxocarpinae</taxon>
        <taxon>Dorcoceras</taxon>
    </lineage>
</organism>
<keyword evidence="1" id="KW-0489">Methyltransferase</keyword>
<keyword evidence="1" id="KW-0808">Transferase</keyword>
<name>A0A2Z6ZYA5_9LAMI</name>
<keyword evidence="2" id="KW-1185">Reference proteome</keyword>
<dbReference type="Proteomes" id="UP000250235">
    <property type="component" value="Unassembled WGS sequence"/>
</dbReference>
<dbReference type="AlphaFoldDB" id="A0A2Z6ZYA5"/>
<gene>
    <name evidence="1" type="ORF">F511_47182</name>
</gene>
<protein>
    <submittedName>
        <fullName evidence="1">Caffeic acid 3-O-methyltransferase-like</fullName>
    </submittedName>
</protein>
<evidence type="ECO:0000313" key="1">
    <source>
        <dbReference type="EMBL" id="KZT75793.1"/>
    </source>
</evidence>
<dbReference type="GO" id="GO:0008168">
    <property type="term" value="F:methyltransferase activity"/>
    <property type="evidence" value="ECO:0007669"/>
    <property type="project" value="UniProtKB-KW"/>
</dbReference>